<dbReference type="NCBIfam" id="NF033788">
    <property type="entry name" value="HTH_metalloreg"/>
    <property type="match status" value="1"/>
</dbReference>
<dbReference type="EMBL" id="JBHSZV010000067">
    <property type="protein sequence ID" value="MFC7064204.1"/>
    <property type="molecule type" value="Genomic_DNA"/>
</dbReference>
<dbReference type="PROSITE" id="PS50987">
    <property type="entry name" value="HTH_ARSR_2"/>
    <property type="match status" value="1"/>
</dbReference>
<keyword evidence="1" id="KW-0238">DNA-binding</keyword>
<evidence type="ECO:0000256" key="1">
    <source>
        <dbReference type="ARBA" id="ARBA00023125"/>
    </source>
</evidence>
<dbReference type="InterPro" id="IPR050229">
    <property type="entry name" value="GlpE_sulfurtransferase"/>
</dbReference>
<evidence type="ECO:0000259" key="2">
    <source>
        <dbReference type="PROSITE" id="PS50206"/>
    </source>
</evidence>
<organism evidence="4 5">
    <name type="scientific">Halobacillus seohaensis</name>
    <dbReference type="NCBI Taxonomy" id="447421"/>
    <lineage>
        <taxon>Bacteria</taxon>
        <taxon>Bacillati</taxon>
        <taxon>Bacillota</taxon>
        <taxon>Bacilli</taxon>
        <taxon>Bacillales</taxon>
        <taxon>Bacillaceae</taxon>
        <taxon>Halobacillus</taxon>
    </lineage>
</organism>
<accession>A0ABW2EUR8</accession>
<dbReference type="PROSITE" id="PS50206">
    <property type="entry name" value="RHODANESE_3"/>
    <property type="match status" value="1"/>
</dbReference>
<sequence length="219" mass="25367">MDKRTFKNSIYNEFTRIGKVLSSPKRLELLDLLSQSPKSVETLSNETKMSTANTSKHLQALLDGRLVDYRKEKNFVIYYLANQKVIDLLFSIKGIAEEQIAEVNLLREEFIGRNNELDTIKLEDWMNRKENGNHILIDVRPQSEYMNGHLDGALSIPMDEINDYLKNLPKDKEVIAYCRGPYCVYATEAVELLQSEGYQAARLDAGIHEWNQYQDQYSH</sequence>
<dbReference type="InterPro" id="IPR001763">
    <property type="entry name" value="Rhodanese-like_dom"/>
</dbReference>
<dbReference type="InterPro" id="IPR001845">
    <property type="entry name" value="HTH_ArsR_DNA-bd_dom"/>
</dbReference>
<evidence type="ECO:0000313" key="5">
    <source>
        <dbReference type="Proteomes" id="UP001596410"/>
    </source>
</evidence>
<dbReference type="SUPFAM" id="SSF52821">
    <property type="entry name" value="Rhodanese/Cell cycle control phosphatase"/>
    <property type="match status" value="1"/>
</dbReference>
<evidence type="ECO:0000313" key="4">
    <source>
        <dbReference type="EMBL" id="MFC7064204.1"/>
    </source>
</evidence>
<feature type="domain" description="HTH arsR-type" evidence="3">
    <location>
        <begin position="6"/>
        <end position="100"/>
    </location>
</feature>
<dbReference type="Pfam" id="PF00581">
    <property type="entry name" value="Rhodanese"/>
    <property type="match status" value="1"/>
</dbReference>
<proteinExistence type="predicted"/>
<dbReference type="CDD" id="cd00158">
    <property type="entry name" value="RHOD"/>
    <property type="match status" value="1"/>
</dbReference>
<dbReference type="SUPFAM" id="SSF46785">
    <property type="entry name" value="Winged helix' DNA-binding domain"/>
    <property type="match status" value="1"/>
</dbReference>
<dbReference type="InterPro" id="IPR036390">
    <property type="entry name" value="WH_DNA-bd_sf"/>
</dbReference>
<comment type="caution">
    <text evidence="4">The sequence shown here is derived from an EMBL/GenBank/DDBJ whole genome shotgun (WGS) entry which is preliminary data.</text>
</comment>
<evidence type="ECO:0000259" key="3">
    <source>
        <dbReference type="PROSITE" id="PS50987"/>
    </source>
</evidence>
<protein>
    <submittedName>
        <fullName evidence="4">ArsR/SmtB family transcription factor</fullName>
    </submittedName>
</protein>
<dbReference type="PANTHER" id="PTHR43031">
    <property type="entry name" value="FAD-DEPENDENT OXIDOREDUCTASE"/>
    <property type="match status" value="1"/>
</dbReference>
<dbReference type="RefSeq" id="WP_204711264.1">
    <property type="nucleotide sequence ID" value="NZ_JBHSZV010000067.1"/>
</dbReference>
<dbReference type="PRINTS" id="PR00778">
    <property type="entry name" value="HTHARSR"/>
</dbReference>
<dbReference type="InterPro" id="IPR011991">
    <property type="entry name" value="ArsR-like_HTH"/>
</dbReference>
<dbReference type="SMART" id="SM00450">
    <property type="entry name" value="RHOD"/>
    <property type="match status" value="1"/>
</dbReference>
<dbReference type="Pfam" id="PF01022">
    <property type="entry name" value="HTH_5"/>
    <property type="match status" value="1"/>
</dbReference>
<keyword evidence="5" id="KW-1185">Reference proteome</keyword>
<dbReference type="Proteomes" id="UP001596410">
    <property type="component" value="Unassembled WGS sequence"/>
</dbReference>
<feature type="domain" description="Rhodanese" evidence="2">
    <location>
        <begin position="130"/>
        <end position="219"/>
    </location>
</feature>
<dbReference type="Gene3D" id="1.10.10.10">
    <property type="entry name" value="Winged helix-like DNA-binding domain superfamily/Winged helix DNA-binding domain"/>
    <property type="match status" value="1"/>
</dbReference>
<reference evidence="5" key="1">
    <citation type="journal article" date="2019" name="Int. J. Syst. Evol. Microbiol.">
        <title>The Global Catalogue of Microorganisms (GCM) 10K type strain sequencing project: providing services to taxonomists for standard genome sequencing and annotation.</title>
        <authorList>
            <consortium name="The Broad Institute Genomics Platform"/>
            <consortium name="The Broad Institute Genome Sequencing Center for Infectious Disease"/>
            <person name="Wu L."/>
            <person name="Ma J."/>
        </authorList>
    </citation>
    <scope>NUCLEOTIDE SEQUENCE [LARGE SCALE GENOMIC DNA]</scope>
    <source>
        <strain evidence="5">CGMCC 4.1621</strain>
    </source>
</reference>
<name>A0ABW2EUR8_9BACI</name>
<gene>
    <name evidence="4" type="ORF">ACFQIC_20640</name>
</gene>
<dbReference type="PANTHER" id="PTHR43031:SF17">
    <property type="entry name" value="SULFURTRANSFERASE YTWF-RELATED"/>
    <property type="match status" value="1"/>
</dbReference>
<dbReference type="InterPro" id="IPR036873">
    <property type="entry name" value="Rhodanese-like_dom_sf"/>
</dbReference>
<dbReference type="SMART" id="SM00418">
    <property type="entry name" value="HTH_ARSR"/>
    <property type="match status" value="1"/>
</dbReference>
<dbReference type="CDD" id="cd00090">
    <property type="entry name" value="HTH_ARSR"/>
    <property type="match status" value="1"/>
</dbReference>
<dbReference type="InterPro" id="IPR036388">
    <property type="entry name" value="WH-like_DNA-bd_sf"/>
</dbReference>
<dbReference type="Gene3D" id="3.40.250.10">
    <property type="entry name" value="Rhodanese-like domain"/>
    <property type="match status" value="1"/>
</dbReference>